<feature type="non-terminal residue" evidence="1">
    <location>
        <position position="44"/>
    </location>
</feature>
<dbReference type="AlphaFoldDB" id="A0A383E678"/>
<organism evidence="1">
    <name type="scientific">marine metagenome</name>
    <dbReference type="NCBI Taxonomy" id="408172"/>
    <lineage>
        <taxon>unclassified sequences</taxon>
        <taxon>metagenomes</taxon>
        <taxon>ecological metagenomes</taxon>
    </lineage>
</organism>
<accession>A0A383E678</accession>
<proteinExistence type="predicted"/>
<protein>
    <submittedName>
        <fullName evidence="1">Uncharacterized protein</fullName>
    </submittedName>
</protein>
<evidence type="ECO:0000313" key="1">
    <source>
        <dbReference type="EMBL" id="SVE52231.1"/>
    </source>
</evidence>
<name>A0A383E678_9ZZZZ</name>
<gene>
    <name evidence="1" type="ORF">METZ01_LOCUS505085</name>
</gene>
<reference evidence="1" key="1">
    <citation type="submission" date="2018-05" db="EMBL/GenBank/DDBJ databases">
        <authorList>
            <person name="Lanie J.A."/>
            <person name="Ng W.-L."/>
            <person name="Kazmierczak K.M."/>
            <person name="Andrzejewski T.M."/>
            <person name="Davidsen T.M."/>
            <person name="Wayne K.J."/>
            <person name="Tettelin H."/>
            <person name="Glass J.I."/>
            <person name="Rusch D."/>
            <person name="Podicherti R."/>
            <person name="Tsui H.-C.T."/>
            <person name="Winkler M.E."/>
        </authorList>
    </citation>
    <scope>NUCLEOTIDE SEQUENCE</scope>
</reference>
<dbReference type="EMBL" id="UINC01223157">
    <property type="protein sequence ID" value="SVE52231.1"/>
    <property type="molecule type" value="Genomic_DNA"/>
</dbReference>
<sequence>MTSINLKINAIKLLAKLNTYGNNVCQCMFAYIANFLISNGPIIT</sequence>